<sequence length="93" mass="9805">MVIALTAIYLVLTKCVRRPELLLTAQCGVLTKCVRRPELLLTAQCGAATQLGNSAHALQKCPLRGAVPDGEIDKIASAHAHSCRADPIRTGSG</sequence>
<name>A0AAV7RYW7_PLEWA</name>
<dbReference type="Proteomes" id="UP001066276">
    <property type="component" value="Chromosome 5"/>
</dbReference>
<dbReference type="AlphaFoldDB" id="A0AAV7RYW7"/>
<comment type="caution">
    <text evidence="1">The sequence shown here is derived from an EMBL/GenBank/DDBJ whole genome shotgun (WGS) entry which is preliminary data.</text>
</comment>
<proteinExistence type="predicted"/>
<gene>
    <name evidence="1" type="ORF">NDU88_010675</name>
</gene>
<organism evidence="1 2">
    <name type="scientific">Pleurodeles waltl</name>
    <name type="common">Iberian ribbed newt</name>
    <dbReference type="NCBI Taxonomy" id="8319"/>
    <lineage>
        <taxon>Eukaryota</taxon>
        <taxon>Metazoa</taxon>
        <taxon>Chordata</taxon>
        <taxon>Craniata</taxon>
        <taxon>Vertebrata</taxon>
        <taxon>Euteleostomi</taxon>
        <taxon>Amphibia</taxon>
        <taxon>Batrachia</taxon>
        <taxon>Caudata</taxon>
        <taxon>Salamandroidea</taxon>
        <taxon>Salamandridae</taxon>
        <taxon>Pleurodelinae</taxon>
        <taxon>Pleurodeles</taxon>
    </lineage>
</organism>
<protein>
    <recommendedName>
        <fullName evidence="3">Secreted protein</fullName>
    </recommendedName>
</protein>
<dbReference type="EMBL" id="JANPWB010000009">
    <property type="protein sequence ID" value="KAJ1157979.1"/>
    <property type="molecule type" value="Genomic_DNA"/>
</dbReference>
<evidence type="ECO:0000313" key="1">
    <source>
        <dbReference type="EMBL" id="KAJ1157979.1"/>
    </source>
</evidence>
<reference evidence="1" key="1">
    <citation type="journal article" date="2022" name="bioRxiv">
        <title>Sequencing and chromosome-scale assembly of the giantPleurodeles waltlgenome.</title>
        <authorList>
            <person name="Brown T."/>
            <person name="Elewa A."/>
            <person name="Iarovenko S."/>
            <person name="Subramanian E."/>
            <person name="Araus A.J."/>
            <person name="Petzold A."/>
            <person name="Susuki M."/>
            <person name="Suzuki K.-i.T."/>
            <person name="Hayashi T."/>
            <person name="Toyoda A."/>
            <person name="Oliveira C."/>
            <person name="Osipova E."/>
            <person name="Leigh N.D."/>
            <person name="Simon A."/>
            <person name="Yun M.H."/>
        </authorList>
    </citation>
    <scope>NUCLEOTIDE SEQUENCE</scope>
    <source>
        <strain evidence="1">20211129_DDA</strain>
        <tissue evidence="1">Liver</tissue>
    </source>
</reference>
<evidence type="ECO:0008006" key="3">
    <source>
        <dbReference type="Google" id="ProtNLM"/>
    </source>
</evidence>
<keyword evidence="2" id="KW-1185">Reference proteome</keyword>
<evidence type="ECO:0000313" key="2">
    <source>
        <dbReference type="Proteomes" id="UP001066276"/>
    </source>
</evidence>
<accession>A0AAV7RYW7</accession>